<evidence type="ECO:0000256" key="10">
    <source>
        <dbReference type="ARBA" id="ARBA00022842"/>
    </source>
</evidence>
<dbReference type="InterPro" id="IPR040464">
    <property type="entry name" value="InsP(3)kin_ATP-grasp"/>
</dbReference>
<dbReference type="PIRSF" id="PIRSF038163">
    <property type="entry name" value="ITPK_uncN"/>
    <property type="match status" value="1"/>
</dbReference>
<comment type="cofactor">
    <cofactor evidence="1">
        <name>Mg(2+)</name>
        <dbReference type="ChEBI" id="CHEBI:18420"/>
    </cofactor>
</comment>
<comment type="subunit">
    <text evidence="3">Monomer.</text>
</comment>
<dbReference type="InterPro" id="IPR008656">
    <property type="entry name" value="Inositol_tetrakis-P_1-kinase"/>
</dbReference>
<name>A0A540K7J5_MALBA</name>
<keyword evidence="5" id="KW-0808">Transferase</keyword>
<organism evidence="12 13">
    <name type="scientific">Malus baccata</name>
    <name type="common">Siberian crab apple</name>
    <name type="synonym">Pyrus baccata</name>
    <dbReference type="NCBI Taxonomy" id="106549"/>
    <lineage>
        <taxon>Eukaryota</taxon>
        <taxon>Viridiplantae</taxon>
        <taxon>Streptophyta</taxon>
        <taxon>Embryophyta</taxon>
        <taxon>Tracheophyta</taxon>
        <taxon>Spermatophyta</taxon>
        <taxon>Magnoliopsida</taxon>
        <taxon>eudicotyledons</taxon>
        <taxon>Gunneridae</taxon>
        <taxon>Pentapetalae</taxon>
        <taxon>rosids</taxon>
        <taxon>fabids</taxon>
        <taxon>Rosales</taxon>
        <taxon>Rosaceae</taxon>
        <taxon>Amygdaloideae</taxon>
        <taxon>Maleae</taxon>
        <taxon>Malus</taxon>
    </lineage>
</organism>
<dbReference type="Pfam" id="PF05770">
    <property type="entry name" value="Ins134_P3_kin"/>
    <property type="match status" value="1"/>
</dbReference>
<dbReference type="EC" id="2.7.1.159" evidence="4"/>
<evidence type="ECO:0000259" key="11">
    <source>
        <dbReference type="Pfam" id="PF05770"/>
    </source>
</evidence>
<sequence length="504" mass="55173">MAGVGGGGVGGVILDECVLFGGTNVNLQPDAHFLLHKLRHSNVPTGISYGAGLEAHKVSILKEIAVQYSIHCFLLDESASSIDDAIREVMLAWPNTGGRILYIVSNNKEYMFPKLSKCGWLITLLNVEGSTASTCESSSMVYINKLRELPLTICQINRKAFGNSVVTVGYIMKPSREEDFAKRGAFPMYPTQDGLMFVPLTFDLPLAPQLQEVDVVLHKATDEIISINLDGSLPSSPSITYSRGMQELQRYMEHHLDLCVIDPLSSIYPVVDRLKIQQILLGLEDLKTAGCCAIRGPNFLKVDDFNQSDLVQSLSEAKLALPSIVKPQVACGVADAHSMAIVFRVEDFKDLTVPLPAIIQEYVDHSSTLYKFYVLGEKVYHAVKSSTPNADGLKKLSGSTELKPLVFDSLKSLPTAKGNMSSGDGNSSKATIDLELVTSAANWLMRNLELTIFGFDVVIEEGTGDHVIVDVNYLPSFKEVPNEVAIPAFWGAIKKKFELKGRNK</sequence>
<proteinExistence type="inferred from homology"/>
<dbReference type="Proteomes" id="UP000315295">
    <property type="component" value="Unassembled WGS sequence"/>
</dbReference>
<dbReference type="EMBL" id="VIEB01001915">
    <property type="protein sequence ID" value="TQD70207.1"/>
    <property type="molecule type" value="Genomic_DNA"/>
</dbReference>
<protein>
    <recommendedName>
        <fullName evidence="4">inositol-1,3,4-trisphosphate 5/6-kinase</fullName>
        <ecNumber evidence="4">2.7.1.159</ecNumber>
    </recommendedName>
</protein>
<keyword evidence="10" id="KW-0460">Magnesium</keyword>
<keyword evidence="9" id="KW-0067">ATP-binding</keyword>
<evidence type="ECO:0000256" key="5">
    <source>
        <dbReference type="ARBA" id="ARBA00022679"/>
    </source>
</evidence>
<dbReference type="GO" id="GO:0032957">
    <property type="term" value="P:inositol trisphosphate metabolic process"/>
    <property type="evidence" value="ECO:0007669"/>
    <property type="project" value="InterPro"/>
</dbReference>
<evidence type="ECO:0000313" key="12">
    <source>
        <dbReference type="EMBL" id="TQD70207.1"/>
    </source>
</evidence>
<dbReference type="PANTHER" id="PTHR14217">
    <property type="entry name" value="INOSITOL-TETRAKISPHOSPHATE 1-KINASE"/>
    <property type="match status" value="1"/>
</dbReference>
<dbReference type="GO" id="GO:0005737">
    <property type="term" value="C:cytoplasm"/>
    <property type="evidence" value="ECO:0007669"/>
    <property type="project" value="TreeGrafter"/>
</dbReference>
<gene>
    <name evidence="12" type="ORF">C1H46_044259</name>
</gene>
<feature type="domain" description="Inositol 1,3,4-trisphosphate 5/6-kinase ATP-grasp" evidence="11">
    <location>
        <begin position="296"/>
        <end position="482"/>
    </location>
</feature>
<dbReference type="STRING" id="106549.A0A540K7J5"/>
<keyword evidence="6" id="KW-0479">Metal-binding</keyword>
<dbReference type="GO" id="GO:0047325">
    <property type="term" value="F:inositol-3,4,5,6-tetrakisphosphate 1-kinase activity"/>
    <property type="evidence" value="ECO:0007669"/>
    <property type="project" value="InterPro"/>
</dbReference>
<evidence type="ECO:0000313" key="13">
    <source>
        <dbReference type="Proteomes" id="UP000315295"/>
    </source>
</evidence>
<accession>A0A540K7J5</accession>
<dbReference type="PANTHER" id="PTHR14217:SF1">
    <property type="entry name" value="INOSITOL-TETRAKISPHOSPHATE 1-KINASE"/>
    <property type="match status" value="1"/>
</dbReference>
<comment type="caution">
    <text evidence="12">The sequence shown here is derived from an EMBL/GenBank/DDBJ whole genome shotgun (WGS) entry which is preliminary data.</text>
</comment>
<keyword evidence="8" id="KW-0418">Kinase</keyword>
<evidence type="ECO:0000256" key="7">
    <source>
        <dbReference type="ARBA" id="ARBA00022741"/>
    </source>
</evidence>
<evidence type="ECO:0000256" key="9">
    <source>
        <dbReference type="ARBA" id="ARBA00022840"/>
    </source>
</evidence>
<reference evidence="12 13" key="1">
    <citation type="journal article" date="2019" name="G3 (Bethesda)">
        <title>Sequencing of a Wild Apple (Malus baccata) Genome Unravels the Differences Between Cultivated and Wild Apple Species Regarding Disease Resistance and Cold Tolerance.</title>
        <authorList>
            <person name="Chen X."/>
        </authorList>
    </citation>
    <scope>NUCLEOTIDE SEQUENCE [LARGE SCALE GENOMIC DNA]</scope>
    <source>
        <strain evidence="13">cv. Shandingzi</strain>
        <tissue evidence="12">Leaves</tissue>
    </source>
</reference>
<keyword evidence="13" id="KW-1185">Reference proteome</keyword>
<dbReference type="GO" id="GO:0005524">
    <property type="term" value="F:ATP binding"/>
    <property type="evidence" value="ECO:0007669"/>
    <property type="project" value="UniProtKB-KW"/>
</dbReference>
<dbReference type="GO" id="GO:0052726">
    <property type="term" value="F:inositol-1,3,4-trisphosphate 5-kinase activity"/>
    <property type="evidence" value="ECO:0007669"/>
    <property type="project" value="InterPro"/>
</dbReference>
<keyword evidence="7" id="KW-0547">Nucleotide-binding</keyword>
<dbReference type="Gene3D" id="3.30.470.20">
    <property type="entry name" value="ATP-grasp fold, B domain"/>
    <property type="match status" value="1"/>
</dbReference>
<evidence type="ECO:0000256" key="2">
    <source>
        <dbReference type="ARBA" id="ARBA00009601"/>
    </source>
</evidence>
<evidence type="ECO:0000256" key="6">
    <source>
        <dbReference type="ARBA" id="ARBA00022723"/>
    </source>
</evidence>
<dbReference type="FunFam" id="3.30.470.20:FF:000047">
    <property type="entry name" value="Inositol-tetrakisphosphate 1-kinase 4"/>
    <property type="match status" value="1"/>
</dbReference>
<evidence type="ECO:0000256" key="8">
    <source>
        <dbReference type="ARBA" id="ARBA00022777"/>
    </source>
</evidence>
<dbReference type="GO" id="GO:0000287">
    <property type="term" value="F:magnesium ion binding"/>
    <property type="evidence" value="ECO:0007669"/>
    <property type="project" value="InterPro"/>
</dbReference>
<comment type="similarity">
    <text evidence="2">Belongs to the ITPK1 family.</text>
</comment>
<evidence type="ECO:0000256" key="1">
    <source>
        <dbReference type="ARBA" id="ARBA00001946"/>
    </source>
</evidence>
<dbReference type="GO" id="GO:0052725">
    <property type="term" value="F:inositol-1,3,4-trisphosphate 6-kinase activity"/>
    <property type="evidence" value="ECO:0007669"/>
    <property type="project" value="InterPro"/>
</dbReference>
<evidence type="ECO:0000256" key="3">
    <source>
        <dbReference type="ARBA" id="ARBA00011245"/>
    </source>
</evidence>
<dbReference type="AlphaFoldDB" id="A0A540K7J5"/>
<evidence type="ECO:0000256" key="4">
    <source>
        <dbReference type="ARBA" id="ARBA00012017"/>
    </source>
</evidence>